<feature type="transmembrane region" description="Helical" evidence="6">
    <location>
        <begin position="270"/>
        <end position="288"/>
    </location>
</feature>
<dbReference type="AlphaFoldDB" id="A0A075I2J0"/>
<reference evidence="8" key="1">
    <citation type="journal article" date="2014" name="Genome Biol. Evol.">
        <title>Pangenome evidence for extensive interdomain horizontal transfer affecting lineage core and shell genes in uncultured planktonic thaumarchaeota and euryarchaeota.</title>
        <authorList>
            <person name="Deschamps P."/>
            <person name="Zivanovic Y."/>
            <person name="Moreira D."/>
            <person name="Rodriguez-Valera F."/>
            <person name="Lopez-Garcia P."/>
        </authorList>
    </citation>
    <scope>NUCLEOTIDE SEQUENCE</scope>
</reference>
<feature type="domain" description="SSD" evidence="7">
    <location>
        <begin position="298"/>
        <end position="420"/>
    </location>
</feature>
<evidence type="ECO:0000256" key="6">
    <source>
        <dbReference type="SAM" id="Phobius"/>
    </source>
</evidence>
<dbReference type="PANTHER" id="PTHR33406">
    <property type="entry name" value="MEMBRANE PROTEIN MJ1562-RELATED"/>
    <property type="match status" value="1"/>
</dbReference>
<feature type="transmembrane region" description="Helical" evidence="6">
    <location>
        <begin position="321"/>
        <end position="339"/>
    </location>
</feature>
<dbReference type="PROSITE" id="PS50156">
    <property type="entry name" value="SSD"/>
    <property type="match status" value="2"/>
</dbReference>
<feature type="transmembrane region" description="Helical" evidence="6">
    <location>
        <begin position="942"/>
        <end position="966"/>
    </location>
</feature>
<evidence type="ECO:0000256" key="5">
    <source>
        <dbReference type="ARBA" id="ARBA00023136"/>
    </source>
</evidence>
<feature type="transmembrane region" description="Helical" evidence="6">
    <location>
        <begin position="295"/>
        <end position="315"/>
    </location>
</feature>
<proteinExistence type="predicted"/>
<sequence>MQGSMLERYARLPIDSPRPIIVVVVLLTLIACPFLLKVEFATDVQAFLPQSEEVETYDKITDQFGRDSSVANLYITPLGGNNILTMQNLADVLVLHQESSKITGVKDVLSVAGFFDEALKDSGTSLNEVNSERCVEYEDSNGNGQYESDEDCYYSNWDRVWDSIKSSNTEGNYTWADVDFVADVLINRDMNMNNFVLPERNRTAPTANSTIIMINLEPDLTTQQKKEIGQEIRTLADNHNYESGTDIQVEAFSVHLLASDVDASTRETNLLMAIGMFVVTVVLLWLTFRHWSYVILPIITLVISVIWTFAFGVLMGITFTAIDVAVVPLVVGLGIDFSVHISRRYQEGINAGNSVEESLLDSQTHTGRALTLAVITTIIAFLSGIGGGVGPVRDFSLLCAAGIFSSFILTILFYTSLRYVLDSGSEQMTSVVPGSELIENTISRASELVDSYPQAIVSTVVIITLLAMMGASQIDTSFTLDDFLSDDLEIMVTADKIQTEFRGASYSQSQILIEGPVATTTFLDGLYEFKEGEQGVCPSNIANCGLNDDRYIIQVGAEARLESVHELTQKAIDSEKYSVGHGNNSTHEWILTNFFQVIPGEMIEVSWNNQQSIVSSSLEVKIIWYQGNNQVGSKKLDGMFLDSDMSSYSKASTVVPSGADSARVKFTHLQDSSSDSLVYGSAVHDSEKYIYVQSLQYTFNLTYQSKSFSQTTDSDVKNLYDYLYQRDLDIADSFTGESYSDKIRHVLHRDENGQYISSVIRVFIGPGTVHELDNDGLEFMRAELQANVPSSMSDYRISFTGGHVLTSVTVNEIQSTQISSTLTSIVLAAIIMIAIYRNFGMAILAILPTILATVWIMATMTVLGITLNVLTVMVTALTIGLGIDYAIHIVERFREEIEHKSERQAIQTTIERTGSALLISGLTTVCGFAVLFLSPMPLVRNFGIITAATIVYSVIIAIFVLPSLIWTASRIKEWYSIQTLD</sequence>
<dbReference type="EMBL" id="KF901205">
    <property type="protein sequence ID" value="AIF22154.1"/>
    <property type="molecule type" value="Genomic_DNA"/>
</dbReference>
<evidence type="ECO:0000256" key="2">
    <source>
        <dbReference type="ARBA" id="ARBA00022475"/>
    </source>
</evidence>
<name>A0A075I2J0_9EURY</name>
<dbReference type="Pfam" id="PF03176">
    <property type="entry name" value="MMPL"/>
    <property type="match status" value="2"/>
</dbReference>
<dbReference type="InterPro" id="IPR004869">
    <property type="entry name" value="MMPL_dom"/>
</dbReference>
<keyword evidence="3 6" id="KW-0812">Transmembrane</keyword>
<evidence type="ECO:0000313" key="8">
    <source>
        <dbReference type="EMBL" id="AIF22154.1"/>
    </source>
</evidence>
<keyword evidence="5 6" id="KW-0472">Membrane</keyword>
<feature type="transmembrane region" description="Helical" evidence="6">
    <location>
        <begin position="916"/>
        <end position="936"/>
    </location>
</feature>
<dbReference type="InterPro" id="IPR000731">
    <property type="entry name" value="SSD"/>
</dbReference>
<feature type="transmembrane region" description="Helical" evidence="6">
    <location>
        <begin position="869"/>
        <end position="890"/>
    </location>
</feature>
<dbReference type="PANTHER" id="PTHR33406:SF13">
    <property type="entry name" value="MEMBRANE PROTEIN YDFJ"/>
    <property type="match status" value="1"/>
</dbReference>
<feature type="transmembrane region" description="Helical" evidence="6">
    <location>
        <begin position="369"/>
        <end position="389"/>
    </location>
</feature>
<keyword evidence="2" id="KW-1003">Cell membrane</keyword>
<protein>
    <submittedName>
        <fullName evidence="8">Patched family protein</fullName>
    </submittedName>
</protein>
<dbReference type="GO" id="GO:0005886">
    <property type="term" value="C:plasma membrane"/>
    <property type="evidence" value="ECO:0007669"/>
    <property type="project" value="UniProtKB-SubCell"/>
</dbReference>
<feature type="transmembrane region" description="Helical" evidence="6">
    <location>
        <begin position="395"/>
        <end position="414"/>
    </location>
</feature>
<organism evidence="8">
    <name type="scientific">uncultured marine group II/III euryarchaeote SAT1000_07_H11</name>
    <dbReference type="NCBI Taxonomy" id="1456556"/>
    <lineage>
        <taxon>Archaea</taxon>
        <taxon>Methanobacteriati</taxon>
        <taxon>Methanobacteriota</taxon>
        <taxon>environmental samples</taxon>
    </lineage>
</organism>
<evidence type="ECO:0000256" key="4">
    <source>
        <dbReference type="ARBA" id="ARBA00022989"/>
    </source>
</evidence>
<accession>A0A075I2J0</accession>
<evidence type="ECO:0000256" key="1">
    <source>
        <dbReference type="ARBA" id="ARBA00004651"/>
    </source>
</evidence>
<evidence type="ECO:0000259" key="7">
    <source>
        <dbReference type="PROSITE" id="PS50156"/>
    </source>
</evidence>
<dbReference type="Gene3D" id="1.20.1640.10">
    <property type="entry name" value="Multidrug efflux transporter AcrB transmembrane domain"/>
    <property type="match status" value="2"/>
</dbReference>
<dbReference type="InterPro" id="IPR050545">
    <property type="entry name" value="Mycobact_MmpL"/>
</dbReference>
<feature type="domain" description="SSD" evidence="7">
    <location>
        <begin position="838"/>
        <end position="967"/>
    </location>
</feature>
<comment type="subcellular location">
    <subcellularLocation>
        <location evidence="1">Cell membrane</location>
        <topology evidence="1">Multi-pass membrane protein</topology>
    </subcellularLocation>
</comment>
<evidence type="ECO:0000256" key="3">
    <source>
        <dbReference type="ARBA" id="ARBA00022692"/>
    </source>
</evidence>
<dbReference type="SUPFAM" id="SSF82866">
    <property type="entry name" value="Multidrug efflux transporter AcrB transmembrane domain"/>
    <property type="match status" value="2"/>
</dbReference>
<keyword evidence="4 6" id="KW-1133">Transmembrane helix</keyword>
<feature type="transmembrane region" description="Helical" evidence="6">
    <location>
        <begin position="843"/>
        <end position="863"/>
    </location>
</feature>
<feature type="transmembrane region" description="Helical" evidence="6">
    <location>
        <begin position="20"/>
        <end position="36"/>
    </location>
</feature>